<dbReference type="GO" id="GO:0015074">
    <property type="term" value="P:DNA integration"/>
    <property type="evidence" value="ECO:0007669"/>
    <property type="project" value="InterPro"/>
</dbReference>
<dbReference type="GO" id="GO:0003677">
    <property type="term" value="F:DNA binding"/>
    <property type="evidence" value="ECO:0007669"/>
    <property type="project" value="UniProtKB-KW"/>
</dbReference>
<keyword evidence="1" id="KW-0238">DNA-binding</keyword>
<feature type="domain" description="Arm DNA-binding" evidence="4">
    <location>
        <begin position="10"/>
        <end position="97"/>
    </location>
</feature>
<dbReference type="Pfam" id="PF13102">
    <property type="entry name" value="Phage_int_SAM_5"/>
    <property type="match status" value="1"/>
</dbReference>
<comment type="caution">
    <text evidence="5">The sequence shown here is derived from an EMBL/GenBank/DDBJ whole genome shotgun (WGS) entry which is preliminary data.</text>
</comment>
<dbReference type="InterPro" id="IPR013762">
    <property type="entry name" value="Integrase-like_cat_sf"/>
</dbReference>
<dbReference type="InterPro" id="IPR025269">
    <property type="entry name" value="SAM-like_dom"/>
</dbReference>
<evidence type="ECO:0000313" key="5">
    <source>
        <dbReference type="EMBL" id="RGV25315.1"/>
    </source>
</evidence>
<reference evidence="5 6" key="1">
    <citation type="submission" date="2018-08" db="EMBL/GenBank/DDBJ databases">
        <title>A genome reference for cultivated species of the human gut microbiota.</title>
        <authorList>
            <person name="Zou Y."/>
            <person name="Xue W."/>
            <person name="Luo G."/>
        </authorList>
    </citation>
    <scope>NUCLEOTIDE SEQUENCE [LARGE SCALE GENOMIC DNA]</scope>
    <source>
        <strain evidence="5 6">AF14-6AC</strain>
    </source>
</reference>
<protein>
    <submittedName>
        <fullName evidence="5">Site-specific integrase</fullName>
    </submittedName>
</protein>
<sequence length="398" mass="47126">MQRNYFSILFFIKKTKLLKNGEAPICLRITVNGKRAEVQIKRSIEVGKWNAKKECANGKERKYQELNHYLETVRTKVLQIHRQLEQDNKPITADILKRRYYGEGESPKMLLEVFNDHNKKCRDLLGKDFVLGTVLRYERTVRYLSEYMKQAYRMADIPLKDITDEFIRGFEHYLKTNKPCSQNATVKYLKNLKKIIRLALANHWIVVDPFFEIRLRQTATNRAFFLEEEIKVLMNKEFTIPRLETVRDIFIFCCFTGLAFSDVQHLTAEHIIRGVNGEYWIRKPREKTDNMCNIPLLEIPRMIIEKYRNHPECVKGGVILPVPSNQRMNSYLKEIADVCGITKPLTTHTRRHRDFYKHQIINRLYCLLIKGGNDKETSELLYSTLFCHFKEPLCLLQR</sequence>
<evidence type="ECO:0000259" key="4">
    <source>
        <dbReference type="Pfam" id="PF17293"/>
    </source>
</evidence>
<dbReference type="CDD" id="cd01185">
    <property type="entry name" value="INTN1_C_like"/>
    <property type="match status" value="1"/>
</dbReference>
<accession>A0A412WDF0</accession>
<dbReference type="InterPro" id="IPR010998">
    <property type="entry name" value="Integrase_recombinase_N"/>
</dbReference>
<dbReference type="InterPro" id="IPR035386">
    <property type="entry name" value="Arm-DNA-bind_5"/>
</dbReference>
<gene>
    <name evidence="5" type="ORF">DWW24_11625</name>
</gene>
<evidence type="ECO:0000256" key="1">
    <source>
        <dbReference type="ARBA" id="ARBA00023125"/>
    </source>
</evidence>
<organism evidence="5 6">
    <name type="scientific">Odoribacter splanchnicus</name>
    <dbReference type="NCBI Taxonomy" id="28118"/>
    <lineage>
        <taxon>Bacteria</taxon>
        <taxon>Pseudomonadati</taxon>
        <taxon>Bacteroidota</taxon>
        <taxon>Bacteroidia</taxon>
        <taxon>Bacteroidales</taxon>
        <taxon>Odoribacteraceae</taxon>
        <taxon>Odoribacter</taxon>
    </lineage>
</organism>
<dbReference type="SUPFAM" id="SSF56349">
    <property type="entry name" value="DNA breaking-rejoining enzymes"/>
    <property type="match status" value="1"/>
</dbReference>
<dbReference type="PANTHER" id="PTHR30349">
    <property type="entry name" value="PHAGE INTEGRASE-RELATED"/>
    <property type="match status" value="1"/>
</dbReference>
<feature type="domain" description="Phage integrase SAM-like" evidence="3">
    <location>
        <begin position="110"/>
        <end position="210"/>
    </location>
</feature>
<dbReference type="EMBL" id="QRYW01000023">
    <property type="protein sequence ID" value="RGV25315.1"/>
    <property type="molecule type" value="Genomic_DNA"/>
</dbReference>
<proteinExistence type="predicted"/>
<dbReference type="GO" id="GO:0006310">
    <property type="term" value="P:DNA recombination"/>
    <property type="evidence" value="ECO:0007669"/>
    <property type="project" value="UniProtKB-KW"/>
</dbReference>
<dbReference type="PANTHER" id="PTHR30349:SF64">
    <property type="entry name" value="PROPHAGE INTEGRASE INTD-RELATED"/>
    <property type="match status" value="1"/>
</dbReference>
<evidence type="ECO:0000256" key="2">
    <source>
        <dbReference type="ARBA" id="ARBA00023172"/>
    </source>
</evidence>
<name>A0A412WDF0_9BACT</name>
<dbReference type="AlphaFoldDB" id="A0A412WDF0"/>
<dbReference type="InterPro" id="IPR050090">
    <property type="entry name" value="Tyrosine_recombinase_XerCD"/>
</dbReference>
<dbReference type="InterPro" id="IPR011010">
    <property type="entry name" value="DNA_brk_join_enz"/>
</dbReference>
<dbReference type="Pfam" id="PF17293">
    <property type="entry name" value="Arm-DNA-bind_5"/>
    <property type="match status" value="1"/>
</dbReference>
<dbReference type="Proteomes" id="UP000283426">
    <property type="component" value="Unassembled WGS sequence"/>
</dbReference>
<dbReference type="RefSeq" id="WP_118108183.1">
    <property type="nucleotide sequence ID" value="NZ_QRYI01000009.1"/>
</dbReference>
<evidence type="ECO:0000259" key="3">
    <source>
        <dbReference type="Pfam" id="PF13102"/>
    </source>
</evidence>
<dbReference type="Gene3D" id="1.10.443.10">
    <property type="entry name" value="Intergrase catalytic core"/>
    <property type="match status" value="1"/>
</dbReference>
<keyword evidence="2" id="KW-0233">DNA recombination</keyword>
<evidence type="ECO:0000313" key="6">
    <source>
        <dbReference type="Proteomes" id="UP000283426"/>
    </source>
</evidence>
<dbReference type="Gene3D" id="1.10.150.130">
    <property type="match status" value="1"/>
</dbReference>